<accession>I3YRD4</accession>
<dbReference type="eggNOG" id="ENOG5032YKJ">
    <property type="taxonomic scope" value="Bacteria"/>
</dbReference>
<dbReference type="AlphaFoldDB" id="I3YRD4"/>
<keyword evidence="3" id="KW-1185">Reference proteome</keyword>
<organism evidence="2 3">
    <name type="scientific">Aequorivita sublithincola (strain DSM 14238 / LMG 21431 / ACAM 643 / 9-3)</name>
    <dbReference type="NCBI Taxonomy" id="746697"/>
    <lineage>
        <taxon>Bacteria</taxon>
        <taxon>Pseudomonadati</taxon>
        <taxon>Bacteroidota</taxon>
        <taxon>Flavobacteriia</taxon>
        <taxon>Flavobacteriales</taxon>
        <taxon>Flavobacteriaceae</taxon>
        <taxon>Aequorivita</taxon>
    </lineage>
</organism>
<dbReference type="Proteomes" id="UP000006049">
    <property type="component" value="Chromosome"/>
</dbReference>
<dbReference type="RefSeq" id="WP_014780810.1">
    <property type="nucleotide sequence ID" value="NC_018013.1"/>
</dbReference>
<feature type="compositionally biased region" description="Basic and acidic residues" evidence="1">
    <location>
        <begin position="94"/>
        <end position="107"/>
    </location>
</feature>
<dbReference type="STRING" id="746697.Aeqsu_0020"/>
<evidence type="ECO:0000256" key="1">
    <source>
        <dbReference type="SAM" id="MobiDB-lite"/>
    </source>
</evidence>
<feature type="region of interest" description="Disordered" evidence="1">
    <location>
        <begin position="1"/>
        <end position="107"/>
    </location>
</feature>
<dbReference type="OrthoDB" id="1453481at2"/>
<proteinExistence type="predicted"/>
<feature type="compositionally biased region" description="Basic and acidic residues" evidence="1">
    <location>
        <begin position="1"/>
        <end position="23"/>
    </location>
</feature>
<dbReference type="EMBL" id="CP003280">
    <property type="protein sequence ID" value="AFL79552.1"/>
    <property type="molecule type" value="Genomic_DNA"/>
</dbReference>
<dbReference type="KEGG" id="asl:Aeqsu_0020"/>
<gene>
    <name evidence="2" type="ordered locus">Aeqsu_0020</name>
</gene>
<name>I3YRD4_AEQSU</name>
<protein>
    <submittedName>
        <fullName evidence="2">Uncharacterized protein</fullName>
    </submittedName>
</protein>
<evidence type="ECO:0000313" key="2">
    <source>
        <dbReference type="EMBL" id="AFL79552.1"/>
    </source>
</evidence>
<dbReference type="PATRIC" id="fig|746697.3.peg.22"/>
<reference evidence="2 3" key="1">
    <citation type="submission" date="2012-06" db="EMBL/GenBank/DDBJ databases">
        <title>The complete genome of Aequorivita sublithincola DSM 14238.</title>
        <authorList>
            <consortium name="US DOE Joint Genome Institute (JGI-PGF)"/>
            <person name="Lucas S."/>
            <person name="Copeland A."/>
            <person name="Lapidus A."/>
            <person name="Goodwin L."/>
            <person name="Pitluck S."/>
            <person name="Peters L."/>
            <person name="Munk A.C.C."/>
            <person name="Kyrpides N."/>
            <person name="Mavromatis K."/>
            <person name="Pagani I."/>
            <person name="Ivanova N."/>
            <person name="Ovchinnikova G."/>
            <person name="Zeytun A."/>
            <person name="Detter J.C."/>
            <person name="Han C."/>
            <person name="Land M."/>
            <person name="Hauser L."/>
            <person name="Markowitz V."/>
            <person name="Cheng J.-F."/>
            <person name="Hugenholtz P."/>
            <person name="Woyke T."/>
            <person name="Wu D."/>
            <person name="Tindall B."/>
            <person name="Faehnrich R."/>
            <person name="Brambilla E."/>
            <person name="Klenk H.-P."/>
            <person name="Eisen J.A."/>
        </authorList>
    </citation>
    <scope>NUCLEOTIDE SEQUENCE [LARGE SCALE GENOMIC DNA]</scope>
    <source>
        <strain evidence="3">DSM 14238 / LMG 21431 / ACAM 643 / 9-3</strain>
    </source>
</reference>
<evidence type="ECO:0000313" key="3">
    <source>
        <dbReference type="Proteomes" id="UP000006049"/>
    </source>
</evidence>
<sequence>MKNSEKASETKTTSDSKKTKDQKLPYNPNITEHDKDILSQKNIHGDGGDDQQLRNRKNKVDFAGKDLDVPGRNQAKKSNTGFRDEENQLFSQGGDDKDNLEEDKPRI</sequence>
<dbReference type="HOGENOM" id="CLU_175285_0_0_10"/>
<feature type="compositionally biased region" description="Basic and acidic residues" evidence="1">
    <location>
        <begin position="31"/>
        <end position="69"/>
    </location>
</feature>